<dbReference type="InterPro" id="IPR000343">
    <property type="entry name" value="4pyrrol_synth_GluRdtase"/>
</dbReference>
<gene>
    <name evidence="8 13" type="primary">hemA</name>
    <name evidence="13" type="ORF">L1I30_02485</name>
</gene>
<comment type="miscellaneous">
    <text evidence="8">During catalysis, the active site Cys acts as a nucleophile attacking the alpha-carbonyl group of tRNA-bound glutamate with the formation of a thioester intermediate between enzyme and glutamate, and the concomitant release of tRNA(Glu). The thioester intermediate is finally reduced by direct hydride transfer from NADPH, to form the product GSA.</text>
</comment>
<dbReference type="SUPFAM" id="SSF69742">
    <property type="entry name" value="Glutamyl tRNA-reductase catalytic, N-terminal domain"/>
    <property type="match status" value="1"/>
</dbReference>
<keyword evidence="5 8" id="KW-0560">Oxidoreductase</keyword>
<reference evidence="13" key="1">
    <citation type="submission" date="2022-01" db="EMBL/GenBank/DDBJ databases">
        <title>Gillisia lutea sp. nov., isolated from marine plastic residues from the Malvarosa beach (Valencia, Spain).</title>
        <authorList>
            <person name="Vidal-Verdu A."/>
            <person name="Molina-Menor E."/>
            <person name="Satari L."/>
            <person name="Pascual J."/>
            <person name="Pereto J."/>
            <person name="Porcar M."/>
        </authorList>
    </citation>
    <scope>NUCLEOTIDE SEQUENCE</scope>
    <source>
        <strain evidence="13">M10.2A</strain>
    </source>
</reference>
<evidence type="ECO:0000256" key="6">
    <source>
        <dbReference type="ARBA" id="ARBA00023244"/>
    </source>
</evidence>
<feature type="domain" description="Quinate/shikimate 5-dehydrogenase/glutamyl-tRNA reductase" evidence="11">
    <location>
        <begin position="179"/>
        <end position="304"/>
    </location>
</feature>
<name>A0ABS9ECC0_9FLAO</name>
<evidence type="ECO:0000256" key="3">
    <source>
        <dbReference type="ARBA" id="ARBA00012970"/>
    </source>
</evidence>
<comment type="function">
    <text evidence="8">Catalyzes the NADPH-dependent reduction of glutamyl-tRNA(Glu) to glutamate 1-semialdehyde (GSA).</text>
</comment>
<keyword evidence="6 8" id="KW-0627">Porphyrin biosynthesis</keyword>
<feature type="binding site" evidence="8">
    <location>
        <begin position="193"/>
        <end position="198"/>
    </location>
    <ligand>
        <name>NADP(+)</name>
        <dbReference type="ChEBI" id="CHEBI:58349"/>
    </ligand>
</feature>
<dbReference type="PANTHER" id="PTHR43013:SF1">
    <property type="entry name" value="GLUTAMYL-TRNA REDUCTASE"/>
    <property type="match status" value="1"/>
</dbReference>
<dbReference type="Pfam" id="PF01488">
    <property type="entry name" value="Shikimate_DH"/>
    <property type="match status" value="1"/>
</dbReference>
<evidence type="ECO:0000259" key="12">
    <source>
        <dbReference type="Pfam" id="PF05201"/>
    </source>
</evidence>
<dbReference type="InterPro" id="IPR018214">
    <property type="entry name" value="GluRdtase_CS"/>
</dbReference>
<sequence>MENYHISRGKHFYTIGLSYKKADADIRGHFSLTEEGKLNLLNQAKYEGIDGLIVTSTCNRTEIYGFAQHPYQLIKLLCEHTHGTVEEFEKVAYVYKNKEAISHMFRMGTGLDSQILGDFEIISQLKIAFVTSKNAGVANPFLERLVNAVIQASKRIKNETQISSGATSVSFASVQYILREVENISEKNILLFGTGKIGRNTCENLVKHTKNHHITLINRTKDKAEKVAGKFDLTVKDYADLQTEIRDADILIVATGAQNPTISKELIYSKKELLILDLSVPKNVNEDVLELENVKLVHLDHLSQMTDETLERRKQFIPQAQEIILEVESDFNKWLETRKFAPTIKALKKKLKTMKDAELDFQRKKIADFNDEQAEIVSNRIIQKIMNHFANHLKDDSNTTDESLELIQKMFQLEDSVK</sequence>
<evidence type="ECO:0000259" key="10">
    <source>
        <dbReference type="Pfam" id="PF00745"/>
    </source>
</evidence>
<feature type="domain" description="Glutamyl-tRNA reductase N-terminal" evidence="12">
    <location>
        <begin position="15"/>
        <end position="160"/>
    </location>
</feature>
<dbReference type="EMBL" id="JAKGTH010000006">
    <property type="protein sequence ID" value="MCF4100525.1"/>
    <property type="molecule type" value="Genomic_DNA"/>
</dbReference>
<evidence type="ECO:0000256" key="2">
    <source>
        <dbReference type="ARBA" id="ARBA00005916"/>
    </source>
</evidence>
<comment type="pathway">
    <text evidence="1 8 9">Porphyrin-containing compound metabolism; protoporphyrin-IX biosynthesis; 5-aminolevulinate from L-glutamyl-tRNA(Glu): step 1/2.</text>
</comment>
<keyword evidence="4 8" id="KW-0521">NADP</keyword>
<evidence type="ECO:0000256" key="4">
    <source>
        <dbReference type="ARBA" id="ARBA00022857"/>
    </source>
</evidence>
<evidence type="ECO:0000256" key="7">
    <source>
        <dbReference type="ARBA" id="ARBA00047464"/>
    </source>
</evidence>
<feature type="binding site" evidence="8">
    <location>
        <position position="124"/>
    </location>
    <ligand>
        <name>substrate</name>
    </ligand>
</feature>
<evidence type="ECO:0000256" key="5">
    <source>
        <dbReference type="ARBA" id="ARBA00023002"/>
    </source>
</evidence>
<comment type="subunit">
    <text evidence="8">Homodimer.</text>
</comment>
<organism evidence="13 14">
    <name type="scientific">Gillisia lutea</name>
    <dbReference type="NCBI Taxonomy" id="2909668"/>
    <lineage>
        <taxon>Bacteria</taxon>
        <taxon>Pseudomonadati</taxon>
        <taxon>Bacteroidota</taxon>
        <taxon>Flavobacteriia</taxon>
        <taxon>Flavobacteriales</taxon>
        <taxon>Flavobacteriaceae</taxon>
        <taxon>Gillisia</taxon>
    </lineage>
</organism>
<dbReference type="InterPro" id="IPR036453">
    <property type="entry name" value="GluRdtase_dimer_dom_sf"/>
</dbReference>
<dbReference type="InterPro" id="IPR015895">
    <property type="entry name" value="4pyrrol_synth_GluRdtase_N"/>
</dbReference>
<dbReference type="PROSITE" id="PS00747">
    <property type="entry name" value="GLUTR"/>
    <property type="match status" value="1"/>
</dbReference>
<dbReference type="InterPro" id="IPR036343">
    <property type="entry name" value="GluRdtase_N_sf"/>
</dbReference>
<evidence type="ECO:0000313" key="13">
    <source>
        <dbReference type="EMBL" id="MCF4100525.1"/>
    </source>
</evidence>
<feature type="binding site" evidence="8">
    <location>
        <position position="113"/>
    </location>
    <ligand>
        <name>substrate</name>
    </ligand>
</feature>
<dbReference type="HAMAP" id="MF_00087">
    <property type="entry name" value="Glu_tRNA_reductase"/>
    <property type="match status" value="1"/>
</dbReference>
<feature type="binding site" evidence="8">
    <location>
        <begin position="118"/>
        <end position="120"/>
    </location>
    <ligand>
        <name>substrate</name>
    </ligand>
</feature>
<dbReference type="InterPro" id="IPR015896">
    <property type="entry name" value="4pyrrol_synth_GluRdtase_dimer"/>
</dbReference>
<keyword evidence="14" id="KW-1185">Reference proteome</keyword>
<evidence type="ECO:0000256" key="8">
    <source>
        <dbReference type="HAMAP-Rule" id="MF_00087"/>
    </source>
</evidence>
<evidence type="ECO:0000313" key="14">
    <source>
        <dbReference type="Proteomes" id="UP001179363"/>
    </source>
</evidence>
<dbReference type="SUPFAM" id="SSF69075">
    <property type="entry name" value="Glutamyl tRNA-reductase dimerization domain"/>
    <property type="match status" value="1"/>
</dbReference>
<dbReference type="InterPro" id="IPR006151">
    <property type="entry name" value="Shikm_DH/Glu-tRNA_Rdtase"/>
</dbReference>
<dbReference type="Gene3D" id="3.40.50.720">
    <property type="entry name" value="NAD(P)-binding Rossmann-like Domain"/>
    <property type="match status" value="1"/>
</dbReference>
<dbReference type="GO" id="GO:0008883">
    <property type="term" value="F:glutamyl-tRNA reductase activity"/>
    <property type="evidence" value="ECO:0007669"/>
    <property type="project" value="UniProtKB-EC"/>
</dbReference>
<dbReference type="SUPFAM" id="SSF51735">
    <property type="entry name" value="NAD(P)-binding Rossmann-fold domains"/>
    <property type="match status" value="1"/>
</dbReference>
<accession>A0ABS9ECC0</accession>
<evidence type="ECO:0000256" key="9">
    <source>
        <dbReference type="RuleBase" id="RU000584"/>
    </source>
</evidence>
<feature type="binding site" evidence="8">
    <location>
        <begin position="57"/>
        <end position="60"/>
    </location>
    <ligand>
        <name>substrate</name>
    </ligand>
</feature>
<feature type="domain" description="Tetrapyrrole biosynthesis glutamyl-tRNA reductase dimerisation" evidence="10">
    <location>
        <begin position="319"/>
        <end position="413"/>
    </location>
</feature>
<dbReference type="Gene3D" id="3.30.460.30">
    <property type="entry name" value="Glutamyl-tRNA reductase, N-terminal domain"/>
    <property type="match status" value="1"/>
</dbReference>
<evidence type="ECO:0000259" key="11">
    <source>
        <dbReference type="Pfam" id="PF01488"/>
    </source>
</evidence>
<dbReference type="Pfam" id="PF05201">
    <property type="entry name" value="GlutR_N"/>
    <property type="match status" value="1"/>
</dbReference>
<feature type="site" description="Important for activity" evidence="8">
    <location>
        <position position="103"/>
    </location>
</feature>
<dbReference type="EC" id="1.2.1.70" evidence="3 8"/>
<comment type="caution">
    <text evidence="13">The sequence shown here is derived from an EMBL/GenBank/DDBJ whole genome shotgun (WGS) entry which is preliminary data.</text>
</comment>
<comment type="catalytic activity">
    <reaction evidence="7 8 9">
        <text>(S)-4-amino-5-oxopentanoate + tRNA(Glu) + NADP(+) = L-glutamyl-tRNA(Glu) + NADPH + H(+)</text>
        <dbReference type="Rhea" id="RHEA:12344"/>
        <dbReference type="Rhea" id="RHEA-COMP:9663"/>
        <dbReference type="Rhea" id="RHEA-COMP:9680"/>
        <dbReference type="ChEBI" id="CHEBI:15378"/>
        <dbReference type="ChEBI" id="CHEBI:57501"/>
        <dbReference type="ChEBI" id="CHEBI:57783"/>
        <dbReference type="ChEBI" id="CHEBI:58349"/>
        <dbReference type="ChEBI" id="CHEBI:78442"/>
        <dbReference type="ChEBI" id="CHEBI:78520"/>
        <dbReference type="EC" id="1.2.1.70"/>
    </reaction>
</comment>
<comment type="similarity">
    <text evidence="2 8 9">Belongs to the glutamyl-tRNA reductase family.</text>
</comment>
<dbReference type="NCBIfam" id="TIGR01035">
    <property type="entry name" value="hemA"/>
    <property type="match status" value="1"/>
</dbReference>
<feature type="active site" description="Nucleophile" evidence="8">
    <location>
        <position position="58"/>
    </location>
</feature>
<dbReference type="Proteomes" id="UP001179363">
    <property type="component" value="Unassembled WGS sequence"/>
</dbReference>
<dbReference type="InterPro" id="IPR036291">
    <property type="entry name" value="NAD(P)-bd_dom_sf"/>
</dbReference>
<dbReference type="PIRSF" id="PIRSF000445">
    <property type="entry name" value="4pyrrol_synth_GluRdtase"/>
    <property type="match status" value="1"/>
</dbReference>
<dbReference type="PANTHER" id="PTHR43013">
    <property type="entry name" value="GLUTAMYL-TRNA REDUCTASE"/>
    <property type="match status" value="1"/>
</dbReference>
<protein>
    <recommendedName>
        <fullName evidence="3 8">Glutamyl-tRNA reductase</fullName>
        <shortName evidence="8">GluTR</shortName>
        <ecNumber evidence="3 8">1.2.1.70</ecNumber>
    </recommendedName>
</protein>
<evidence type="ECO:0000256" key="1">
    <source>
        <dbReference type="ARBA" id="ARBA00005059"/>
    </source>
</evidence>
<dbReference type="Pfam" id="PF00745">
    <property type="entry name" value="GlutR_dimer"/>
    <property type="match status" value="1"/>
</dbReference>
<proteinExistence type="inferred from homology"/>
<dbReference type="RefSeq" id="WP_236132666.1">
    <property type="nucleotide sequence ID" value="NZ_JAKGTH010000006.1"/>
</dbReference>
<comment type="domain">
    <text evidence="8">Possesses an unusual extended V-shaped dimeric structure with each monomer consisting of three distinct domains arranged along a curved 'spinal' alpha-helix. The N-terminal catalytic domain specifically recognizes the glutamate moiety of the substrate. The second domain is the NADPH-binding domain, and the third C-terminal domain is responsible for dimerization.</text>
</comment>